<keyword evidence="6" id="KW-0067">ATP-binding</keyword>
<evidence type="ECO:0000256" key="5">
    <source>
        <dbReference type="ARBA" id="ARBA00047913"/>
    </source>
</evidence>
<keyword evidence="8" id="KW-0808">Transferase</keyword>
<evidence type="ECO:0000313" key="9">
    <source>
        <dbReference type="Proteomes" id="UP000199087"/>
    </source>
</evidence>
<dbReference type="EMBL" id="CVRB01000002">
    <property type="protein sequence ID" value="CRK82376.1"/>
    <property type="molecule type" value="Genomic_DNA"/>
</dbReference>
<dbReference type="InterPro" id="IPR003837">
    <property type="entry name" value="GatC"/>
</dbReference>
<dbReference type="NCBIfam" id="TIGR00135">
    <property type="entry name" value="gatC"/>
    <property type="match status" value="1"/>
</dbReference>
<keyword evidence="6" id="KW-0648">Protein biosynthesis</keyword>
<evidence type="ECO:0000256" key="7">
    <source>
        <dbReference type="SAM" id="MobiDB-lite"/>
    </source>
</evidence>
<keyword evidence="9" id="KW-1185">Reference proteome</keyword>
<dbReference type="OrthoDB" id="9813938at2"/>
<keyword evidence="6" id="KW-0436">Ligase</keyword>
<dbReference type="GO" id="GO:0005524">
    <property type="term" value="F:ATP binding"/>
    <property type="evidence" value="ECO:0007669"/>
    <property type="project" value="UniProtKB-KW"/>
</dbReference>
<evidence type="ECO:0000256" key="4">
    <source>
        <dbReference type="ARBA" id="ARBA00047380"/>
    </source>
</evidence>
<comment type="function">
    <text evidence="3 6">Allows the formation of correctly charged Asn-tRNA(Asn) or Gln-tRNA(Gln) through the transamidation of misacylated Asp-tRNA(Asn) or Glu-tRNA(Gln) in organisms which lack either or both of asparaginyl-tRNA or glutaminyl-tRNA synthetases. The reaction takes place in the presence of glutamine and ATP through an activated phospho-Asp-tRNA(Asn) or phospho-Glu-tRNA(Gln).</text>
</comment>
<evidence type="ECO:0000256" key="3">
    <source>
        <dbReference type="ARBA" id="ARBA00024799"/>
    </source>
</evidence>
<protein>
    <recommendedName>
        <fullName evidence="6">Aspartyl/glutamyl-tRNA(Asn/Gln) amidotransferase subunit C</fullName>
        <shortName evidence="6">Asp/Glu-ADT subunit C</shortName>
        <ecNumber evidence="6">6.3.5.-</ecNumber>
    </recommendedName>
</protein>
<organism evidence="8 9">
    <name type="scientific">Neobacillus massiliamazoniensis</name>
    <dbReference type="NCBI Taxonomy" id="1499688"/>
    <lineage>
        <taxon>Bacteria</taxon>
        <taxon>Bacillati</taxon>
        <taxon>Bacillota</taxon>
        <taxon>Bacilli</taxon>
        <taxon>Bacillales</taxon>
        <taxon>Bacillaceae</taxon>
        <taxon>Neobacillus</taxon>
    </lineage>
</organism>
<feature type="region of interest" description="Disordered" evidence="7">
    <location>
        <begin position="78"/>
        <end position="97"/>
    </location>
</feature>
<dbReference type="Gene3D" id="1.10.20.60">
    <property type="entry name" value="Glu-tRNAGln amidotransferase C subunit, N-terminal domain"/>
    <property type="match status" value="1"/>
</dbReference>
<gene>
    <name evidence="6 8" type="primary">gatC</name>
    <name evidence="8" type="ORF">BN000_02300</name>
</gene>
<dbReference type="Proteomes" id="UP000199087">
    <property type="component" value="Unassembled WGS sequence"/>
</dbReference>
<dbReference type="RefSeq" id="WP_090634282.1">
    <property type="nucleotide sequence ID" value="NZ_CVRB01000002.1"/>
</dbReference>
<dbReference type="GO" id="GO:0070681">
    <property type="term" value="P:glutaminyl-tRNAGln biosynthesis via transamidation"/>
    <property type="evidence" value="ECO:0007669"/>
    <property type="project" value="TreeGrafter"/>
</dbReference>
<dbReference type="HAMAP" id="MF_00122">
    <property type="entry name" value="GatC"/>
    <property type="match status" value="1"/>
</dbReference>
<dbReference type="PANTHER" id="PTHR15004">
    <property type="entry name" value="GLUTAMYL-TRNA(GLN) AMIDOTRANSFERASE SUBUNIT C, MITOCHONDRIAL"/>
    <property type="match status" value="1"/>
</dbReference>
<dbReference type="InterPro" id="IPR036113">
    <property type="entry name" value="Asp/Glu-ADT_sf_sub_c"/>
</dbReference>
<keyword evidence="6" id="KW-0547">Nucleotide-binding</keyword>
<accession>A0A0U1NWH9</accession>
<comment type="catalytic activity">
    <reaction evidence="4 6">
        <text>L-aspartyl-tRNA(Asn) + L-glutamine + ATP + H2O = L-asparaginyl-tRNA(Asn) + L-glutamate + ADP + phosphate + 2 H(+)</text>
        <dbReference type="Rhea" id="RHEA:14513"/>
        <dbReference type="Rhea" id="RHEA-COMP:9674"/>
        <dbReference type="Rhea" id="RHEA-COMP:9677"/>
        <dbReference type="ChEBI" id="CHEBI:15377"/>
        <dbReference type="ChEBI" id="CHEBI:15378"/>
        <dbReference type="ChEBI" id="CHEBI:29985"/>
        <dbReference type="ChEBI" id="CHEBI:30616"/>
        <dbReference type="ChEBI" id="CHEBI:43474"/>
        <dbReference type="ChEBI" id="CHEBI:58359"/>
        <dbReference type="ChEBI" id="CHEBI:78515"/>
        <dbReference type="ChEBI" id="CHEBI:78516"/>
        <dbReference type="ChEBI" id="CHEBI:456216"/>
    </reaction>
</comment>
<dbReference type="GO" id="GO:0006450">
    <property type="term" value="P:regulation of translational fidelity"/>
    <property type="evidence" value="ECO:0007669"/>
    <property type="project" value="InterPro"/>
</dbReference>
<evidence type="ECO:0000256" key="6">
    <source>
        <dbReference type="HAMAP-Rule" id="MF_00122"/>
    </source>
</evidence>
<evidence type="ECO:0000256" key="1">
    <source>
        <dbReference type="ARBA" id="ARBA00010757"/>
    </source>
</evidence>
<comment type="similarity">
    <text evidence="1 6">Belongs to the GatC family.</text>
</comment>
<dbReference type="EC" id="6.3.5.-" evidence="6"/>
<dbReference type="PANTHER" id="PTHR15004:SF0">
    <property type="entry name" value="GLUTAMYL-TRNA(GLN) AMIDOTRANSFERASE SUBUNIT C, MITOCHONDRIAL"/>
    <property type="match status" value="1"/>
</dbReference>
<dbReference type="STRING" id="1499688.BN000_02300"/>
<dbReference type="SUPFAM" id="SSF141000">
    <property type="entry name" value="Glu-tRNAGln amidotransferase C subunit"/>
    <property type="match status" value="1"/>
</dbReference>
<name>A0A0U1NWH9_9BACI</name>
<dbReference type="GO" id="GO:0016740">
    <property type="term" value="F:transferase activity"/>
    <property type="evidence" value="ECO:0007669"/>
    <property type="project" value="UniProtKB-KW"/>
</dbReference>
<comment type="catalytic activity">
    <reaction evidence="5 6">
        <text>L-glutamyl-tRNA(Gln) + L-glutamine + ATP + H2O = L-glutaminyl-tRNA(Gln) + L-glutamate + ADP + phosphate + H(+)</text>
        <dbReference type="Rhea" id="RHEA:17521"/>
        <dbReference type="Rhea" id="RHEA-COMP:9681"/>
        <dbReference type="Rhea" id="RHEA-COMP:9684"/>
        <dbReference type="ChEBI" id="CHEBI:15377"/>
        <dbReference type="ChEBI" id="CHEBI:15378"/>
        <dbReference type="ChEBI" id="CHEBI:29985"/>
        <dbReference type="ChEBI" id="CHEBI:30616"/>
        <dbReference type="ChEBI" id="CHEBI:43474"/>
        <dbReference type="ChEBI" id="CHEBI:58359"/>
        <dbReference type="ChEBI" id="CHEBI:78520"/>
        <dbReference type="ChEBI" id="CHEBI:78521"/>
        <dbReference type="ChEBI" id="CHEBI:456216"/>
    </reaction>
</comment>
<sequence>MSRISNEQVKHVANLARLAITEEEAEKMTKQLDAIITFAEQLNELDTENVEPTYHVLNMKNVLREDVSQQGLPREEVLENAPQHQDGQFKVPSILGD</sequence>
<evidence type="ECO:0000256" key="2">
    <source>
        <dbReference type="ARBA" id="ARBA00011123"/>
    </source>
</evidence>
<dbReference type="AlphaFoldDB" id="A0A0U1NWH9"/>
<dbReference type="Pfam" id="PF02686">
    <property type="entry name" value="GatC"/>
    <property type="match status" value="1"/>
</dbReference>
<evidence type="ECO:0000313" key="8">
    <source>
        <dbReference type="EMBL" id="CRK82376.1"/>
    </source>
</evidence>
<dbReference type="GO" id="GO:0006412">
    <property type="term" value="P:translation"/>
    <property type="evidence" value="ECO:0007669"/>
    <property type="project" value="UniProtKB-UniRule"/>
</dbReference>
<reference evidence="9" key="1">
    <citation type="submission" date="2015-05" db="EMBL/GenBank/DDBJ databases">
        <authorList>
            <person name="Urmite Genomes"/>
        </authorList>
    </citation>
    <scope>NUCLEOTIDE SEQUENCE [LARGE SCALE GENOMIC DNA]</scope>
    <source>
        <strain evidence="9">LF1</strain>
    </source>
</reference>
<dbReference type="GO" id="GO:0050567">
    <property type="term" value="F:glutaminyl-tRNA synthase (glutamine-hydrolyzing) activity"/>
    <property type="evidence" value="ECO:0007669"/>
    <property type="project" value="UniProtKB-UniRule"/>
</dbReference>
<dbReference type="GO" id="GO:0050566">
    <property type="term" value="F:asparaginyl-tRNA synthase (glutamine-hydrolyzing) activity"/>
    <property type="evidence" value="ECO:0007669"/>
    <property type="project" value="RHEA"/>
</dbReference>
<proteinExistence type="inferred from homology"/>
<comment type="subunit">
    <text evidence="2 6">Heterotrimer of A, B and C subunits.</text>
</comment>